<keyword evidence="1" id="KW-0812">Transmembrane</keyword>
<name>A0A4V2ZS25_9MICC</name>
<keyword evidence="1" id="KW-0472">Membrane</keyword>
<feature type="transmembrane region" description="Helical" evidence="1">
    <location>
        <begin position="50"/>
        <end position="75"/>
    </location>
</feature>
<evidence type="ECO:0000256" key="1">
    <source>
        <dbReference type="SAM" id="Phobius"/>
    </source>
</evidence>
<feature type="transmembrane region" description="Helical" evidence="1">
    <location>
        <begin position="27"/>
        <end position="44"/>
    </location>
</feature>
<dbReference type="AlphaFoldDB" id="A0A4V2ZS25"/>
<protein>
    <submittedName>
        <fullName evidence="2">Uncharacterized protein</fullName>
    </submittedName>
</protein>
<keyword evidence="3" id="KW-1185">Reference proteome</keyword>
<organism evidence="2 3">
    <name type="scientific">Arthrobacter terricola</name>
    <dbReference type="NCBI Taxonomy" id="2547396"/>
    <lineage>
        <taxon>Bacteria</taxon>
        <taxon>Bacillati</taxon>
        <taxon>Actinomycetota</taxon>
        <taxon>Actinomycetes</taxon>
        <taxon>Micrococcales</taxon>
        <taxon>Micrococcaceae</taxon>
        <taxon>Arthrobacter</taxon>
    </lineage>
</organism>
<dbReference type="Proteomes" id="UP000295511">
    <property type="component" value="Unassembled WGS sequence"/>
</dbReference>
<proteinExistence type="predicted"/>
<gene>
    <name evidence="2" type="ORF">E1809_20130</name>
</gene>
<evidence type="ECO:0000313" key="3">
    <source>
        <dbReference type="Proteomes" id="UP000295511"/>
    </source>
</evidence>
<evidence type="ECO:0000313" key="2">
    <source>
        <dbReference type="EMBL" id="TDF91634.1"/>
    </source>
</evidence>
<reference evidence="2 3" key="1">
    <citation type="submission" date="2019-03" db="EMBL/GenBank/DDBJ databases">
        <title>Whole genome sequence of Arthrobacter sp JH1-1.</title>
        <authorList>
            <person name="Trinh H.N."/>
        </authorList>
    </citation>
    <scope>NUCLEOTIDE SEQUENCE [LARGE SCALE GENOMIC DNA]</scope>
    <source>
        <strain evidence="2 3">JH1-1</strain>
    </source>
</reference>
<dbReference type="EMBL" id="SMRU01000028">
    <property type="protein sequence ID" value="TDF91634.1"/>
    <property type="molecule type" value="Genomic_DNA"/>
</dbReference>
<accession>A0A4V2ZS25</accession>
<sequence>MVTRDPERQLLAGPTAYALMRMRIRNTTTTTLAFLAIMGVLNVSRIPLLWLMYTAAAGMLVSRFSVAFLVIYVAIKTKAEEEAGYTTLQHGDRKLEQRDPYLGRVVRGPGEDYLEPAQFSAALQAAKAEADRQEPQRR</sequence>
<comment type="caution">
    <text evidence="2">The sequence shown here is derived from an EMBL/GenBank/DDBJ whole genome shotgun (WGS) entry which is preliminary data.</text>
</comment>
<keyword evidence="1" id="KW-1133">Transmembrane helix</keyword>